<proteinExistence type="predicted"/>
<gene>
    <name evidence="2" type="ORF">IAA42_05420</name>
</gene>
<dbReference type="InterPro" id="IPR042215">
    <property type="entry name" value="CarD-like_C"/>
</dbReference>
<dbReference type="Pfam" id="PF02559">
    <property type="entry name" value="CarD_TRCF_RID"/>
    <property type="match status" value="1"/>
</dbReference>
<evidence type="ECO:0000313" key="2">
    <source>
        <dbReference type="EMBL" id="HIY79857.1"/>
    </source>
</evidence>
<dbReference type="AlphaFoldDB" id="A0A9D1ZC07"/>
<evidence type="ECO:0000313" key="3">
    <source>
        <dbReference type="Proteomes" id="UP000824133"/>
    </source>
</evidence>
<reference evidence="2" key="1">
    <citation type="journal article" date="2021" name="PeerJ">
        <title>Extensive microbial diversity within the chicken gut microbiome revealed by metagenomics and culture.</title>
        <authorList>
            <person name="Gilroy R."/>
            <person name="Ravi A."/>
            <person name="Getino M."/>
            <person name="Pursley I."/>
            <person name="Horton D.L."/>
            <person name="Alikhan N.F."/>
            <person name="Baker D."/>
            <person name="Gharbi K."/>
            <person name="Hall N."/>
            <person name="Watson M."/>
            <person name="Adriaenssens E.M."/>
            <person name="Foster-Nyarko E."/>
            <person name="Jarju S."/>
            <person name="Secka A."/>
            <person name="Antonio M."/>
            <person name="Oren A."/>
            <person name="Chaudhuri R.R."/>
            <person name="La Ragione R."/>
            <person name="Hildebrand F."/>
            <person name="Pallen M.J."/>
        </authorList>
    </citation>
    <scope>NUCLEOTIDE SEQUENCE</scope>
    <source>
        <strain evidence="2">ChiHjej10B9-743</strain>
    </source>
</reference>
<dbReference type="Proteomes" id="UP000824133">
    <property type="component" value="Unassembled WGS sequence"/>
</dbReference>
<dbReference type="Gene3D" id="2.40.10.170">
    <property type="match status" value="1"/>
</dbReference>
<organism evidence="2 3">
    <name type="scientific">Candidatus Olsenella excrementavium</name>
    <dbReference type="NCBI Taxonomy" id="2838709"/>
    <lineage>
        <taxon>Bacteria</taxon>
        <taxon>Bacillati</taxon>
        <taxon>Actinomycetota</taxon>
        <taxon>Coriobacteriia</taxon>
        <taxon>Coriobacteriales</taxon>
        <taxon>Atopobiaceae</taxon>
        <taxon>Olsenella</taxon>
    </lineage>
</organism>
<name>A0A9D1ZC07_9ACTN</name>
<feature type="domain" description="CarD-like/TRCF RNAP-interacting" evidence="1">
    <location>
        <begin position="2"/>
        <end position="55"/>
    </location>
</feature>
<protein>
    <submittedName>
        <fullName evidence="2">CarD family transcriptional regulator</fullName>
    </submittedName>
</protein>
<sequence>MYSVGDYLVHPGQGVCQVRDVTSGPQAVYQLLPIGKRHPVHISFPVANEGRLRPVLSRAEARQIIEDYPTIEVESFRARNNSLEEEHYRNEMRQGSCRDSVRIVKTFRARIAELSSRNKKPPVAYERILKEASERSCSELAVALDCTPEDVVVLFRRSMGEIPEEN</sequence>
<reference evidence="2" key="2">
    <citation type="submission" date="2021-04" db="EMBL/GenBank/DDBJ databases">
        <authorList>
            <person name="Gilroy R."/>
        </authorList>
    </citation>
    <scope>NUCLEOTIDE SEQUENCE</scope>
    <source>
        <strain evidence="2">ChiHjej10B9-743</strain>
    </source>
</reference>
<accession>A0A9D1ZC07</accession>
<dbReference type="InterPro" id="IPR003711">
    <property type="entry name" value="CarD-like/TRCF_RID"/>
</dbReference>
<comment type="caution">
    <text evidence="2">The sequence shown here is derived from an EMBL/GenBank/DDBJ whole genome shotgun (WGS) entry which is preliminary data.</text>
</comment>
<dbReference type="Gene3D" id="1.20.58.1290">
    <property type="entry name" value="CarD-like, C-terminal domain"/>
    <property type="match status" value="1"/>
</dbReference>
<evidence type="ECO:0000259" key="1">
    <source>
        <dbReference type="Pfam" id="PF02559"/>
    </source>
</evidence>
<dbReference type="EMBL" id="DXCP01000038">
    <property type="protein sequence ID" value="HIY79857.1"/>
    <property type="molecule type" value="Genomic_DNA"/>
</dbReference>